<evidence type="ECO:0000313" key="2">
    <source>
        <dbReference type="Proteomes" id="UP001610563"/>
    </source>
</evidence>
<proteinExistence type="predicted"/>
<comment type="caution">
    <text evidence="1">The sequence shown here is derived from an EMBL/GenBank/DDBJ whole genome shotgun (WGS) entry which is preliminary data.</text>
</comment>
<accession>A0ABR4FYT2</accession>
<organism evidence="1 2">
    <name type="scientific">Aspergillus keveii</name>
    <dbReference type="NCBI Taxonomy" id="714993"/>
    <lineage>
        <taxon>Eukaryota</taxon>
        <taxon>Fungi</taxon>
        <taxon>Dikarya</taxon>
        <taxon>Ascomycota</taxon>
        <taxon>Pezizomycotina</taxon>
        <taxon>Eurotiomycetes</taxon>
        <taxon>Eurotiomycetidae</taxon>
        <taxon>Eurotiales</taxon>
        <taxon>Aspergillaceae</taxon>
        <taxon>Aspergillus</taxon>
        <taxon>Aspergillus subgen. Nidulantes</taxon>
    </lineage>
</organism>
<name>A0ABR4FYT2_9EURO</name>
<dbReference type="EMBL" id="JBFTWV010000079">
    <property type="protein sequence ID" value="KAL2788415.1"/>
    <property type="molecule type" value="Genomic_DNA"/>
</dbReference>
<protein>
    <submittedName>
        <fullName evidence="1">Uncharacterized protein</fullName>
    </submittedName>
</protein>
<sequence length="228" mass="25311">MTRASALGRLRSDLGIFEETGLSISRCAIARIQDQEAAAVQLQPNSRLDSAVLIVTLGSFTHQNQAIRSASQDSILYYLPLQFVGSFQFPYNRLAPYSPAMQRNGGGGLVGRKVFLTLWLTLGRNDERENVESLGGICHFFLFAHKVWWSDLLHCLLNPHGDSTQTTAQFVGFPRPFTQRLASERQLAQLSFLLLGLRIFTGISLRVTPRLSVGRGGAIILRINKPQV</sequence>
<reference evidence="1 2" key="1">
    <citation type="submission" date="2024-07" db="EMBL/GenBank/DDBJ databases">
        <title>Section-level genome sequencing and comparative genomics of Aspergillus sections Usti and Cavernicolus.</title>
        <authorList>
            <consortium name="Lawrence Berkeley National Laboratory"/>
            <person name="Nybo J.L."/>
            <person name="Vesth T.C."/>
            <person name="Theobald S."/>
            <person name="Frisvad J.C."/>
            <person name="Larsen T.O."/>
            <person name="Kjaerboelling I."/>
            <person name="Rothschild-Mancinelli K."/>
            <person name="Lyhne E.K."/>
            <person name="Kogle M.E."/>
            <person name="Barry K."/>
            <person name="Clum A."/>
            <person name="Na H."/>
            <person name="Ledsgaard L."/>
            <person name="Lin J."/>
            <person name="Lipzen A."/>
            <person name="Kuo A."/>
            <person name="Riley R."/>
            <person name="Mondo S."/>
            <person name="Labutti K."/>
            <person name="Haridas S."/>
            <person name="Pangalinan J."/>
            <person name="Salamov A.A."/>
            <person name="Simmons B.A."/>
            <person name="Magnuson J.K."/>
            <person name="Chen J."/>
            <person name="Drula E."/>
            <person name="Henrissat B."/>
            <person name="Wiebenga A."/>
            <person name="Lubbers R.J."/>
            <person name="Gomes A.C."/>
            <person name="Makela M.R."/>
            <person name="Stajich J."/>
            <person name="Grigoriev I.V."/>
            <person name="Mortensen U.H."/>
            <person name="De Vries R.P."/>
            <person name="Baker S.E."/>
            <person name="Andersen M.R."/>
        </authorList>
    </citation>
    <scope>NUCLEOTIDE SEQUENCE [LARGE SCALE GENOMIC DNA]</scope>
    <source>
        <strain evidence="1 2">CBS 209.92</strain>
    </source>
</reference>
<dbReference type="Proteomes" id="UP001610563">
    <property type="component" value="Unassembled WGS sequence"/>
</dbReference>
<evidence type="ECO:0000313" key="1">
    <source>
        <dbReference type="EMBL" id="KAL2788415.1"/>
    </source>
</evidence>
<keyword evidence="2" id="KW-1185">Reference proteome</keyword>
<gene>
    <name evidence="1" type="ORF">BJX66DRAFT_254736</name>
</gene>